<accession>A0A447T5I7</accession>
<name>A0A447T5I7_CHRVL</name>
<gene>
    <name evidence="2" type="ORF">NCTC9695_00541</name>
</gene>
<protein>
    <submittedName>
        <fullName evidence="2">Uncharacterized protein</fullName>
    </submittedName>
</protein>
<feature type="region of interest" description="Disordered" evidence="1">
    <location>
        <begin position="23"/>
        <end position="46"/>
    </location>
</feature>
<reference evidence="2 3" key="1">
    <citation type="submission" date="2018-12" db="EMBL/GenBank/DDBJ databases">
        <authorList>
            <consortium name="Pathogen Informatics"/>
        </authorList>
    </citation>
    <scope>NUCLEOTIDE SEQUENCE [LARGE SCALE GENOMIC DNA]</scope>
    <source>
        <strain evidence="2 3">NCTC9695</strain>
    </source>
</reference>
<sequence>MKTRHSLLLCTLVAGVAACNKPASQAPQPEQAAAGSAVVKIGTANR</sequence>
<evidence type="ECO:0000313" key="2">
    <source>
        <dbReference type="EMBL" id="VEB40150.1"/>
    </source>
</evidence>
<dbReference type="EMBL" id="LR134182">
    <property type="protein sequence ID" value="VEB40150.1"/>
    <property type="molecule type" value="Genomic_DNA"/>
</dbReference>
<dbReference type="AlphaFoldDB" id="A0A447T5I7"/>
<feature type="compositionally biased region" description="Low complexity" evidence="1">
    <location>
        <begin position="23"/>
        <end position="37"/>
    </location>
</feature>
<evidence type="ECO:0000256" key="1">
    <source>
        <dbReference type="SAM" id="MobiDB-lite"/>
    </source>
</evidence>
<proteinExistence type="predicted"/>
<dbReference type="PROSITE" id="PS51257">
    <property type="entry name" value="PROKAR_LIPOPROTEIN"/>
    <property type="match status" value="1"/>
</dbReference>
<evidence type="ECO:0000313" key="3">
    <source>
        <dbReference type="Proteomes" id="UP000275777"/>
    </source>
</evidence>
<organism evidence="2 3">
    <name type="scientific">Chromobacterium violaceum</name>
    <dbReference type="NCBI Taxonomy" id="536"/>
    <lineage>
        <taxon>Bacteria</taxon>
        <taxon>Pseudomonadati</taxon>
        <taxon>Pseudomonadota</taxon>
        <taxon>Betaproteobacteria</taxon>
        <taxon>Neisseriales</taxon>
        <taxon>Chromobacteriaceae</taxon>
        <taxon>Chromobacterium</taxon>
    </lineage>
</organism>
<dbReference type="Proteomes" id="UP000275777">
    <property type="component" value="Chromosome"/>
</dbReference>